<feature type="transmembrane region" description="Helical" evidence="1">
    <location>
        <begin position="100"/>
        <end position="125"/>
    </location>
</feature>
<evidence type="ECO:0000313" key="2">
    <source>
        <dbReference type="EMBL" id="MBC6490729.1"/>
    </source>
</evidence>
<feature type="transmembrane region" description="Helical" evidence="1">
    <location>
        <begin position="398"/>
        <end position="423"/>
    </location>
</feature>
<dbReference type="Proteomes" id="UP000765802">
    <property type="component" value="Unassembled WGS sequence"/>
</dbReference>
<gene>
    <name evidence="2" type="ORF">BC349_06775</name>
</gene>
<dbReference type="PANTHER" id="PTHR30354">
    <property type="entry name" value="GNT FAMILY GLUCONATE TRANSPORTER"/>
    <property type="match status" value="1"/>
</dbReference>
<feature type="transmembrane region" description="Helical" evidence="1">
    <location>
        <begin position="177"/>
        <end position="200"/>
    </location>
</feature>
<dbReference type="InterPro" id="IPR003474">
    <property type="entry name" value="Glcn_transporter"/>
</dbReference>
<feature type="transmembrane region" description="Helical" evidence="1">
    <location>
        <begin position="54"/>
        <end position="75"/>
    </location>
</feature>
<evidence type="ECO:0000313" key="3">
    <source>
        <dbReference type="Proteomes" id="UP000765802"/>
    </source>
</evidence>
<name>A0ABR7M6T8_9BACT</name>
<organism evidence="2 3">
    <name type="scientific">Flavihumibacter stibioxidans</name>
    <dbReference type="NCBI Taxonomy" id="1834163"/>
    <lineage>
        <taxon>Bacteria</taxon>
        <taxon>Pseudomonadati</taxon>
        <taxon>Bacteroidota</taxon>
        <taxon>Chitinophagia</taxon>
        <taxon>Chitinophagales</taxon>
        <taxon>Chitinophagaceae</taxon>
        <taxon>Flavihumibacter</taxon>
    </lineage>
</organism>
<reference evidence="2 3" key="1">
    <citation type="submission" date="2016-07" db="EMBL/GenBank/DDBJ databases">
        <title>Genome analysis of Flavihumibacter stibioxidans YS-17.</title>
        <authorList>
            <person name="Shi K."/>
            <person name="Han Y."/>
            <person name="Wang G."/>
        </authorList>
    </citation>
    <scope>NUCLEOTIDE SEQUENCE [LARGE SCALE GENOMIC DNA]</scope>
    <source>
        <strain evidence="2 3">YS-17</strain>
    </source>
</reference>
<feature type="transmembrane region" description="Helical" evidence="1">
    <location>
        <begin position="30"/>
        <end position="47"/>
    </location>
</feature>
<keyword evidence="1" id="KW-1133">Transmembrane helix</keyword>
<dbReference type="Pfam" id="PF02447">
    <property type="entry name" value="GntP_permease"/>
    <property type="match status" value="2"/>
</dbReference>
<feature type="transmembrane region" description="Helical" evidence="1">
    <location>
        <begin position="137"/>
        <end position="157"/>
    </location>
</feature>
<feature type="transmembrane region" description="Helical" evidence="1">
    <location>
        <begin position="313"/>
        <end position="330"/>
    </location>
</feature>
<keyword evidence="1" id="KW-0812">Transmembrane</keyword>
<feature type="transmembrane region" description="Helical" evidence="1">
    <location>
        <begin position="337"/>
        <end position="357"/>
    </location>
</feature>
<feature type="transmembrane region" description="Helical" evidence="1">
    <location>
        <begin position="363"/>
        <end position="386"/>
    </location>
</feature>
<keyword evidence="1" id="KW-0472">Membrane</keyword>
<proteinExistence type="predicted"/>
<evidence type="ECO:0000256" key="1">
    <source>
        <dbReference type="SAM" id="Phobius"/>
    </source>
</evidence>
<keyword evidence="3" id="KW-1185">Reference proteome</keyword>
<evidence type="ECO:0008006" key="4">
    <source>
        <dbReference type="Google" id="ProtNLM"/>
    </source>
</evidence>
<protein>
    <recommendedName>
        <fullName evidence="4">Gluconate transporter</fullName>
    </recommendedName>
</protein>
<dbReference type="EMBL" id="MBUA01000012">
    <property type="protein sequence ID" value="MBC6490729.1"/>
    <property type="molecule type" value="Genomic_DNA"/>
</dbReference>
<feature type="transmembrane region" description="Helical" evidence="1">
    <location>
        <begin position="282"/>
        <end position="301"/>
    </location>
</feature>
<accession>A0ABR7M6T8</accession>
<dbReference type="PANTHER" id="PTHR30354:SF11">
    <property type="entry name" value="PERMEASE"/>
    <property type="match status" value="1"/>
</dbReference>
<sequence>MTGIALLLVILASLLFIIIGCAVLKWHPMIVLLVAGAACGLITGMPVRKTLDTLLSGAGAVFSSIGFLIVFGTLLGETLEKSGAAQALANIAVKKLHKRYLLQATGIIGMLVGIPVFCDAGFIILTRLVSNMSAEAALAPGSMQLALASGLYSSHVLVPPTPGPMAAAGNLGLAEHLGWVILFGLIAVIPALFIAWWMVGKYKGEILTGEPATRPEPTAKGTINIWRAIIPLLLPLLLITAGGHPVFALFISSMLALLLTAIKRRAEWTGWINQSLVQSGPIILITTAGGAFGAILKATSLQQMMEEFVRDQQISTLIIFPFSFALAALLKSAQGSSTAALIISSSMLFPLLGPFHLDPPQTALVLLSIGGGAMTVSHANDSYFWVIHQYARIPVHDLFRYYSITTGLMGLTVLLSSMLLYLVV</sequence>
<dbReference type="RefSeq" id="WP_187256085.1">
    <property type="nucleotide sequence ID" value="NZ_JBHULF010000014.1"/>
</dbReference>
<comment type="caution">
    <text evidence="2">The sequence shown here is derived from an EMBL/GenBank/DDBJ whole genome shotgun (WGS) entry which is preliminary data.</text>
</comment>